<evidence type="ECO:0000313" key="4">
    <source>
        <dbReference type="EMBL" id="OAA58774.1"/>
    </source>
</evidence>
<dbReference type="Proteomes" id="UP000076744">
    <property type="component" value="Unassembled WGS sequence"/>
</dbReference>
<dbReference type="PANTHER" id="PTHR43540:SF9">
    <property type="entry name" value="FAMILY HYDROLASE, PUTATIVE (AFU_ORTHOLOGUE AFUA_2G08700)-RELATED"/>
    <property type="match status" value="1"/>
</dbReference>
<dbReference type="GO" id="GO:0016787">
    <property type="term" value="F:hydrolase activity"/>
    <property type="evidence" value="ECO:0007669"/>
    <property type="project" value="UniProtKB-KW"/>
</dbReference>
<dbReference type="Gene3D" id="3.40.50.850">
    <property type="entry name" value="Isochorismatase-like"/>
    <property type="match status" value="1"/>
</dbReference>
<evidence type="ECO:0000259" key="3">
    <source>
        <dbReference type="Pfam" id="PF00857"/>
    </source>
</evidence>
<dbReference type="GeneID" id="30022849"/>
<reference evidence="4 5" key="1">
    <citation type="journal article" date="2016" name="Genome Biol. Evol.">
        <title>Divergent and convergent evolution of fungal pathogenicity.</title>
        <authorList>
            <person name="Shang Y."/>
            <person name="Xiao G."/>
            <person name="Zheng P."/>
            <person name="Cen K."/>
            <person name="Zhan S."/>
            <person name="Wang C."/>
        </authorList>
    </citation>
    <scope>NUCLEOTIDE SEQUENCE [LARGE SCALE GENOMIC DNA]</scope>
    <source>
        <strain evidence="4 5">ARSEF 2679</strain>
    </source>
</reference>
<dbReference type="PANTHER" id="PTHR43540">
    <property type="entry name" value="PEROXYUREIDOACRYLATE/UREIDOACRYLATE AMIDOHYDROLASE-RELATED"/>
    <property type="match status" value="1"/>
</dbReference>
<dbReference type="AlphaFoldDB" id="A0A167RNQ1"/>
<proteinExistence type="inferred from homology"/>
<feature type="domain" description="Isochorismatase-like" evidence="3">
    <location>
        <begin position="200"/>
        <end position="293"/>
    </location>
</feature>
<name>A0A167RNQ1_CORFA</name>
<accession>A0A167RNQ1</accession>
<dbReference type="EMBL" id="AZHB01000017">
    <property type="protein sequence ID" value="OAA58774.1"/>
    <property type="molecule type" value="Genomic_DNA"/>
</dbReference>
<dbReference type="OrthoDB" id="167809at2759"/>
<evidence type="ECO:0000256" key="1">
    <source>
        <dbReference type="ARBA" id="ARBA00006336"/>
    </source>
</evidence>
<gene>
    <name evidence="4" type="ORF">ISF_06557</name>
</gene>
<dbReference type="SUPFAM" id="SSF52499">
    <property type="entry name" value="Isochorismatase-like hydrolases"/>
    <property type="match status" value="1"/>
</dbReference>
<dbReference type="Pfam" id="PF00857">
    <property type="entry name" value="Isochorismatase"/>
    <property type="match status" value="1"/>
</dbReference>
<keyword evidence="2" id="KW-0378">Hydrolase</keyword>
<evidence type="ECO:0000256" key="2">
    <source>
        <dbReference type="ARBA" id="ARBA00022801"/>
    </source>
</evidence>
<dbReference type="RefSeq" id="XP_018702649.1">
    <property type="nucleotide sequence ID" value="XM_018850161.1"/>
</dbReference>
<dbReference type="InterPro" id="IPR000868">
    <property type="entry name" value="Isochorismatase-like_dom"/>
</dbReference>
<protein>
    <submittedName>
        <fullName evidence="4">Isochorismatase family protein</fullName>
    </submittedName>
</protein>
<keyword evidence="5" id="KW-1185">Reference proteome</keyword>
<dbReference type="InterPro" id="IPR050272">
    <property type="entry name" value="Isochorismatase-like_hydrls"/>
</dbReference>
<dbReference type="InterPro" id="IPR036380">
    <property type="entry name" value="Isochorismatase-like_sf"/>
</dbReference>
<sequence length="327" mass="35668">MATPLIDKDTQTYPEDGSHARILVGTGDGTWIWAQDGWDLTHREDPSSEFPETTINLDCELSNIKIDAKKTTLVITDMQNIGLHKALGPQSVPAMYDAQAAILQYAIPAARKLGLQIIWLNWGLTEQDLSNLPPAGYRVWAFPANSDKIDFGFGDRDGDPNDPANFIKCGERPDLSKIPGKELGSVTLEDGSVVDAGRAMMRDAWNTALHGALADEYEAGKKAARPDVLVYKNRNSGLWNADTDLAVYLKREGLRTLLFCGVNTDQCVGATLQDAHAQGFDTVMLKDGCATDSLPYAKATYEFNCAQAWGFLTSCMALAKAADLSFQ</sequence>
<dbReference type="STRING" id="1081104.A0A167RNQ1"/>
<evidence type="ECO:0000313" key="5">
    <source>
        <dbReference type="Proteomes" id="UP000076744"/>
    </source>
</evidence>
<comment type="similarity">
    <text evidence="1">Belongs to the isochorismatase family.</text>
</comment>
<organism evidence="4 5">
    <name type="scientific">Cordyceps fumosorosea (strain ARSEF 2679)</name>
    <name type="common">Isaria fumosorosea</name>
    <dbReference type="NCBI Taxonomy" id="1081104"/>
    <lineage>
        <taxon>Eukaryota</taxon>
        <taxon>Fungi</taxon>
        <taxon>Dikarya</taxon>
        <taxon>Ascomycota</taxon>
        <taxon>Pezizomycotina</taxon>
        <taxon>Sordariomycetes</taxon>
        <taxon>Hypocreomycetidae</taxon>
        <taxon>Hypocreales</taxon>
        <taxon>Cordycipitaceae</taxon>
        <taxon>Cordyceps</taxon>
    </lineage>
</organism>
<comment type="caution">
    <text evidence="4">The sequence shown here is derived from an EMBL/GenBank/DDBJ whole genome shotgun (WGS) entry which is preliminary data.</text>
</comment>